<protein>
    <recommendedName>
        <fullName evidence="4">DUF3888 domain-containing protein</fullName>
    </recommendedName>
</protein>
<evidence type="ECO:0008006" key="4">
    <source>
        <dbReference type="Google" id="ProtNLM"/>
    </source>
</evidence>
<reference evidence="2 3" key="1">
    <citation type="submission" date="2019-02" db="EMBL/GenBank/DDBJ databases">
        <title>Paenibacillus sp. nov., isolated from surface-sterilized tissue of Thalictrum simplex L.</title>
        <authorList>
            <person name="Tuo L."/>
        </authorList>
    </citation>
    <scope>NUCLEOTIDE SEQUENCE [LARGE SCALE GENOMIC DNA]</scope>
    <source>
        <strain evidence="2 3">N2SHLJ1</strain>
    </source>
</reference>
<organism evidence="2 3">
    <name type="scientific">Paenibacillus thalictri</name>
    <dbReference type="NCBI Taxonomy" id="2527873"/>
    <lineage>
        <taxon>Bacteria</taxon>
        <taxon>Bacillati</taxon>
        <taxon>Bacillota</taxon>
        <taxon>Bacilli</taxon>
        <taxon>Bacillales</taxon>
        <taxon>Paenibacillaceae</taxon>
        <taxon>Paenibacillus</taxon>
    </lineage>
</organism>
<feature type="signal peptide" evidence="1">
    <location>
        <begin position="1"/>
        <end position="26"/>
    </location>
</feature>
<keyword evidence="3" id="KW-1185">Reference proteome</keyword>
<name>A0A4Q9DW52_9BACL</name>
<dbReference type="EMBL" id="SIRE01000007">
    <property type="protein sequence ID" value="TBL79381.1"/>
    <property type="molecule type" value="Genomic_DNA"/>
</dbReference>
<keyword evidence="1" id="KW-0732">Signal</keyword>
<comment type="caution">
    <text evidence="2">The sequence shown here is derived from an EMBL/GenBank/DDBJ whole genome shotgun (WGS) entry which is preliminary data.</text>
</comment>
<accession>A0A4Q9DW52</accession>
<feature type="chain" id="PRO_5020232641" description="DUF3888 domain-containing protein" evidence="1">
    <location>
        <begin position="27"/>
        <end position="97"/>
    </location>
</feature>
<gene>
    <name evidence="2" type="ORF">EYB31_10715</name>
</gene>
<evidence type="ECO:0000256" key="1">
    <source>
        <dbReference type="SAM" id="SignalP"/>
    </source>
</evidence>
<dbReference type="AlphaFoldDB" id="A0A4Q9DW52"/>
<evidence type="ECO:0000313" key="2">
    <source>
        <dbReference type="EMBL" id="TBL79381.1"/>
    </source>
</evidence>
<evidence type="ECO:0000313" key="3">
    <source>
        <dbReference type="Proteomes" id="UP000293142"/>
    </source>
</evidence>
<sequence length="97" mass="10689">MWRSKAAKVILLVIAITAIAVSQSSAMQSVAARTSATVYVLLHYRELGLRFDNVEYSPPFGDYFASFTGKDGRKISFTVTPKFMPVLISYDPLDPGP</sequence>
<dbReference type="Proteomes" id="UP000293142">
    <property type="component" value="Unassembled WGS sequence"/>
</dbReference>
<dbReference type="RefSeq" id="WP_131013326.1">
    <property type="nucleotide sequence ID" value="NZ_SIRE01000007.1"/>
</dbReference>
<dbReference type="OrthoDB" id="2872746at2"/>
<proteinExistence type="predicted"/>